<gene>
    <name evidence="2" type="ORF">H8S67_12895</name>
</gene>
<comment type="caution">
    <text evidence="2">The sequence shown here is derived from an EMBL/GenBank/DDBJ whole genome shotgun (WGS) entry which is preliminary data.</text>
</comment>
<dbReference type="CDD" id="cd06433">
    <property type="entry name" value="GT_2_WfgS_like"/>
    <property type="match status" value="1"/>
</dbReference>
<evidence type="ECO:0000313" key="3">
    <source>
        <dbReference type="Proteomes" id="UP000600600"/>
    </source>
</evidence>
<dbReference type="PANTHER" id="PTHR22916">
    <property type="entry name" value="GLYCOSYLTRANSFERASE"/>
    <property type="match status" value="1"/>
</dbReference>
<dbReference type="InterPro" id="IPR001173">
    <property type="entry name" value="Glyco_trans_2-like"/>
</dbReference>
<accession>A0ABR7CDB6</accession>
<dbReference type="InterPro" id="IPR029044">
    <property type="entry name" value="Nucleotide-diphossugar_trans"/>
</dbReference>
<dbReference type="Gene3D" id="3.90.550.10">
    <property type="entry name" value="Spore Coat Polysaccharide Biosynthesis Protein SpsA, Chain A"/>
    <property type="match status" value="1"/>
</dbReference>
<protein>
    <submittedName>
        <fullName evidence="2">Glycosyltransferase</fullName>
    </submittedName>
</protein>
<dbReference type="Pfam" id="PF00535">
    <property type="entry name" value="Glycos_transf_2"/>
    <property type="match status" value="1"/>
</dbReference>
<sequence>MMKLSVITINYNNKEGLKKTIESVVSQIYQDFEYIVIDGGSTDGSIDIIKEYDKYINFWISEPDKGIYNAMNKGTQYAHGEYCQYLNSGDYYYDNTVLQCFINCNHNSDIILGKVAHINNSTGEVAIGRSVTDEITFLALYKAGINHQSSFIRKKYLLLYPYDEKYQICSDWKFFIQALVIGNCSFSTIDNIIVYFDMGGVSHTKINENYQEREVILQELFNFPPRIKADYDMFNLPLLELAKMLKKYDGFGKFVYRLNVVIINLYSFFRSLYSVANFSLFNHTPRK</sequence>
<name>A0ABR7CDB6_9BACE</name>
<proteinExistence type="predicted"/>
<dbReference type="Proteomes" id="UP000600600">
    <property type="component" value="Unassembled WGS sequence"/>
</dbReference>
<dbReference type="SUPFAM" id="SSF53448">
    <property type="entry name" value="Nucleotide-diphospho-sugar transferases"/>
    <property type="match status" value="1"/>
</dbReference>
<keyword evidence="3" id="KW-1185">Reference proteome</keyword>
<organism evidence="2 3">
    <name type="scientific">Bacteroides difficilis</name>
    <dbReference type="NCBI Taxonomy" id="2763021"/>
    <lineage>
        <taxon>Bacteria</taxon>
        <taxon>Pseudomonadati</taxon>
        <taxon>Bacteroidota</taxon>
        <taxon>Bacteroidia</taxon>
        <taxon>Bacteroidales</taxon>
        <taxon>Bacteroidaceae</taxon>
        <taxon>Bacteroides</taxon>
    </lineage>
</organism>
<evidence type="ECO:0000313" key="2">
    <source>
        <dbReference type="EMBL" id="MBC5605564.1"/>
    </source>
</evidence>
<dbReference type="EMBL" id="JACOOE010000006">
    <property type="protein sequence ID" value="MBC5605564.1"/>
    <property type="molecule type" value="Genomic_DNA"/>
</dbReference>
<dbReference type="RefSeq" id="WP_186967541.1">
    <property type="nucleotide sequence ID" value="NZ_JACOOE010000006.1"/>
</dbReference>
<evidence type="ECO:0000259" key="1">
    <source>
        <dbReference type="Pfam" id="PF00535"/>
    </source>
</evidence>
<reference evidence="2 3" key="1">
    <citation type="submission" date="2020-08" db="EMBL/GenBank/DDBJ databases">
        <title>Genome public.</title>
        <authorList>
            <person name="Liu C."/>
            <person name="Sun Q."/>
        </authorList>
    </citation>
    <scope>NUCLEOTIDE SEQUENCE [LARGE SCALE GENOMIC DNA]</scope>
    <source>
        <strain evidence="2 3">M27</strain>
    </source>
</reference>
<dbReference type="PANTHER" id="PTHR22916:SF67">
    <property type="entry name" value="COLANIC ACID BIOSYNTHESIS GLYCOSYL TRANSFERASE WCAE-RELATED"/>
    <property type="match status" value="1"/>
</dbReference>
<feature type="domain" description="Glycosyltransferase 2-like" evidence="1">
    <location>
        <begin position="5"/>
        <end position="130"/>
    </location>
</feature>